<organism evidence="2 3">
    <name type="scientific">Orbilia oligospora</name>
    <name type="common">Nematode-trapping fungus</name>
    <name type="synonym">Arthrobotrys oligospora</name>
    <dbReference type="NCBI Taxonomy" id="2813651"/>
    <lineage>
        <taxon>Eukaryota</taxon>
        <taxon>Fungi</taxon>
        <taxon>Dikarya</taxon>
        <taxon>Ascomycota</taxon>
        <taxon>Pezizomycotina</taxon>
        <taxon>Orbiliomycetes</taxon>
        <taxon>Orbiliales</taxon>
        <taxon>Orbiliaceae</taxon>
        <taxon>Orbilia</taxon>
    </lineage>
</organism>
<dbReference type="PANTHER" id="PTHR42070">
    <property type="entry name" value="FILAMENT ASSOCIATED PROTEIN, PUTATIVE (AFU_ORTHOLOGUE AFUA_8G06630)-RELATED"/>
    <property type="match status" value="1"/>
</dbReference>
<feature type="region of interest" description="Disordered" evidence="1">
    <location>
        <begin position="1"/>
        <end position="21"/>
    </location>
</feature>
<proteinExistence type="predicted"/>
<evidence type="ECO:0008006" key="4">
    <source>
        <dbReference type="Google" id="ProtNLM"/>
    </source>
</evidence>
<gene>
    <name evidence="2" type="ORF">TWF106_010684</name>
</gene>
<dbReference type="PANTHER" id="PTHR42070:SF1">
    <property type="entry name" value="FILAMENT ASSOCIATED PROTEIN, PUTATIVE (AFU_ORTHOLOGUE AFUA_8G06630)-RELATED"/>
    <property type="match status" value="1"/>
</dbReference>
<reference evidence="2 3" key="1">
    <citation type="submission" date="2019-06" db="EMBL/GenBank/DDBJ databases">
        <authorList>
            <person name="Palmer J.M."/>
        </authorList>
    </citation>
    <scope>NUCLEOTIDE SEQUENCE [LARGE SCALE GENOMIC DNA]</scope>
    <source>
        <strain evidence="2 3">TWF106</strain>
    </source>
</reference>
<comment type="caution">
    <text evidence="2">The sequence shown here is derived from an EMBL/GenBank/DDBJ whole genome shotgun (WGS) entry which is preliminary data.</text>
</comment>
<feature type="compositionally biased region" description="Basic and acidic residues" evidence="1">
    <location>
        <begin position="1"/>
        <end position="14"/>
    </location>
</feature>
<sequence length="294" mass="33179">MTGRKSGENTDRPNGRSRTAYDTIERLERIRNNQRRSRARRKEYVGVLEQRLREYEASNNWDRTSSDEMLEYLLKENASLKRVLSSIGVSENLQRELAEALERVPTLTNIVQVAQRQGMGVIGAITTRIDQLSHSSTPGVTVRTGSTVNELDFQTRTPESTDVGIVHHSSVDGMEWGQKSSDLLRPPTKLSSYIDPVILQSHCHRVQETQSPQNSFFSTSVEPYGIGSFSGQASTATTTLCSVAYEMVLRYNHKAYTMEELDRRLRCGYLGGYLMDEGCSVDNKILFRILAEIC</sequence>
<evidence type="ECO:0000256" key="1">
    <source>
        <dbReference type="SAM" id="MobiDB-lite"/>
    </source>
</evidence>
<dbReference type="EMBL" id="WIWS01000080">
    <property type="protein sequence ID" value="KAF3210388.1"/>
    <property type="molecule type" value="Genomic_DNA"/>
</dbReference>
<protein>
    <recommendedName>
        <fullName evidence="4">BZIP domain-containing protein</fullName>
    </recommendedName>
</protein>
<dbReference type="AlphaFoldDB" id="A0A7C8UHS9"/>
<evidence type="ECO:0000313" key="2">
    <source>
        <dbReference type="EMBL" id="KAF3210388.1"/>
    </source>
</evidence>
<evidence type="ECO:0000313" key="3">
    <source>
        <dbReference type="Proteomes" id="UP000472727"/>
    </source>
</evidence>
<name>A0A7C8UHS9_ORBOL</name>
<accession>A0A7C8UHS9</accession>
<dbReference type="Proteomes" id="UP000472727">
    <property type="component" value="Unassembled WGS sequence"/>
</dbReference>
<dbReference type="CDD" id="cd14688">
    <property type="entry name" value="bZIP_YAP"/>
    <property type="match status" value="1"/>
</dbReference>